<dbReference type="Pfam" id="PF12796">
    <property type="entry name" value="Ank_2"/>
    <property type="match status" value="1"/>
</dbReference>
<keyword evidence="2" id="KW-0812">Transmembrane</keyword>
<reference evidence="4" key="2">
    <citation type="submission" date="2023-06" db="EMBL/GenBank/DDBJ databases">
        <authorList>
            <person name="Swenson N.G."/>
            <person name="Wegrzyn J.L."/>
            <person name="Mcevoy S.L."/>
        </authorList>
    </citation>
    <scope>NUCLEOTIDE SEQUENCE</scope>
    <source>
        <strain evidence="4">NS2018</strain>
        <tissue evidence="4">Leaf</tissue>
    </source>
</reference>
<keyword evidence="5" id="KW-1185">Reference proteome</keyword>
<keyword evidence="2" id="KW-1133">Transmembrane helix</keyword>
<feature type="transmembrane region" description="Helical" evidence="2">
    <location>
        <begin position="671"/>
        <end position="695"/>
    </location>
</feature>
<dbReference type="AlphaFoldDB" id="A0AA39RSS9"/>
<feature type="compositionally biased region" description="Basic and acidic residues" evidence="1">
    <location>
        <begin position="386"/>
        <end position="413"/>
    </location>
</feature>
<sequence>MIESAILENHASDGDGCTSADSCIAQVDITSASNFEAVALKLKEAMKAMKVPYQAVIKENWEDLKTFFDNDRNTFNILYPMTVAKDTAFHVAVHSGREQPLKHLLERVHDPMGANVFMTNAYGNTVLHEAAINHNIAAVKLLVGDKYVTPEQLLKRNRSGQTPLFKAASFGSTKVVRYLASQPKQMICDNKKLEDAHRTRNDGTSILHAAVRGEHFGTALELLKCDEGLAELKTKKGMTSLYLLTNIQSAFSSKYRKQFWFRLVYLCIPTGDDNNDDANNIDEDDQYDDKQVGDNQSKDAHRGGLKISGLWPTVTKIWEEKRKRKFAFELARKLIKSDNSWQPSHTEDTIPLFRSLSQEPKDAQITEMPDDQQPKDAQITEMPDDQQPKEEQIKENPDDQQVNHEYSDNHDEQDQQQAAVIKIEDDPIVIEIEDDDPKVETPLLSATRTGMIEIVREILKEHPQAVEHISHKKQNILHVAASYRQREVFELVKEMHVPTSRLILGIDVDSYTVLQHVADTKNYPGGTRPGPAYQLQEELEWFKSVEDIMPSFFTKHRDKNNQTARELFKDKHKDQLKDAQKWIKETSQSCSAVAVLVATVVFAAAFTVPGGTDDDNGLPILLDNPFFLFFTIADVISLSSSLTAVVMFLSVLTSPFELEDFRVSLPRRLTLGFALLFISVATTMLAFTSTVFLIMRLDQRRRWTMTLICCAAFFPVSVLALTHFPLFVSFVNALKNLFMAIWEAPPCSLVVGCLASVLKRVRWLHPKKKDH</sequence>
<evidence type="ECO:0000256" key="1">
    <source>
        <dbReference type="SAM" id="MobiDB-lite"/>
    </source>
</evidence>
<dbReference type="PANTHER" id="PTHR24177:SF215">
    <property type="entry name" value="PGG DOMAIN-CONTAINING PROTEIN"/>
    <property type="match status" value="1"/>
</dbReference>
<reference evidence="4" key="1">
    <citation type="journal article" date="2022" name="Plant J.">
        <title>Strategies of tolerance reflected in two North American maple genomes.</title>
        <authorList>
            <person name="McEvoy S.L."/>
            <person name="Sezen U.U."/>
            <person name="Trouern-Trend A."/>
            <person name="McMahon S.M."/>
            <person name="Schaberg P.G."/>
            <person name="Yang J."/>
            <person name="Wegrzyn J.L."/>
            <person name="Swenson N.G."/>
        </authorList>
    </citation>
    <scope>NUCLEOTIDE SEQUENCE</scope>
    <source>
        <strain evidence="4">NS2018</strain>
    </source>
</reference>
<dbReference type="EMBL" id="JAUESC010000385">
    <property type="protein sequence ID" value="KAK0579667.1"/>
    <property type="molecule type" value="Genomic_DNA"/>
</dbReference>
<feature type="region of interest" description="Disordered" evidence="1">
    <location>
        <begin position="277"/>
        <end position="305"/>
    </location>
</feature>
<evidence type="ECO:0000259" key="3">
    <source>
        <dbReference type="Pfam" id="PF13962"/>
    </source>
</evidence>
<feature type="transmembrane region" description="Helical" evidence="2">
    <location>
        <begin position="737"/>
        <end position="758"/>
    </location>
</feature>
<evidence type="ECO:0000313" key="4">
    <source>
        <dbReference type="EMBL" id="KAK0579667.1"/>
    </source>
</evidence>
<evidence type="ECO:0000256" key="2">
    <source>
        <dbReference type="SAM" id="Phobius"/>
    </source>
</evidence>
<evidence type="ECO:0000313" key="5">
    <source>
        <dbReference type="Proteomes" id="UP001168877"/>
    </source>
</evidence>
<dbReference type="Proteomes" id="UP001168877">
    <property type="component" value="Unassembled WGS sequence"/>
</dbReference>
<dbReference type="InterPro" id="IPR036770">
    <property type="entry name" value="Ankyrin_rpt-contain_sf"/>
</dbReference>
<organism evidence="4 5">
    <name type="scientific">Acer saccharum</name>
    <name type="common">Sugar maple</name>
    <dbReference type="NCBI Taxonomy" id="4024"/>
    <lineage>
        <taxon>Eukaryota</taxon>
        <taxon>Viridiplantae</taxon>
        <taxon>Streptophyta</taxon>
        <taxon>Embryophyta</taxon>
        <taxon>Tracheophyta</taxon>
        <taxon>Spermatophyta</taxon>
        <taxon>Magnoliopsida</taxon>
        <taxon>eudicotyledons</taxon>
        <taxon>Gunneridae</taxon>
        <taxon>Pentapetalae</taxon>
        <taxon>rosids</taxon>
        <taxon>malvids</taxon>
        <taxon>Sapindales</taxon>
        <taxon>Sapindaceae</taxon>
        <taxon>Hippocastanoideae</taxon>
        <taxon>Acereae</taxon>
        <taxon>Acer</taxon>
    </lineage>
</organism>
<feature type="transmembrane region" description="Helical" evidence="2">
    <location>
        <begin position="592"/>
        <end position="612"/>
    </location>
</feature>
<dbReference type="InterPro" id="IPR026961">
    <property type="entry name" value="PGG_dom"/>
</dbReference>
<keyword evidence="2" id="KW-0472">Membrane</keyword>
<dbReference type="SMART" id="SM00248">
    <property type="entry name" value="ANK"/>
    <property type="match status" value="6"/>
</dbReference>
<feature type="compositionally biased region" description="Acidic residues" evidence="1">
    <location>
        <begin position="277"/>
        <end position="287"/>
    </location>
</feature>
<name>A0AA39RSS9_ACESA</name>
<comment type="caution">
    <text evidence="4">The sequence shown here is derived from an EMBL/GenBank/DDBJ whole genome shotgun (WGS) entry which is preliminary data.</text>
</comment>
<proteinExistence type="predicted"/>
<feature type="transmembrane region" description="Helical" evidence="2">
    <location>
        <begin position="707"/>
        <end position="731"/>
    </location>
</feature>
<accession>A0AA39RSS9</accession>
<protein>
    <recommendedName>
        <fullName evidence="3">PGG domain-containing protein</fullName>
    </recommendedName>
</protein>
<feature type="transmembrane region" description="Helical" evidence="2">
    <location>
        <begin position="624"/>
        <end position="651"/>
    </location>
</feature>
<dbReference type="InterPro" id="IPR002110">
    <property type="entry name" value="Ankyrin_rpt"/>
</dbReference>
<dbReference type="Pfam" id="PF13962">
    <property type="entry name" value="PGG"/>
    <property type="match status" value="1"/>
</dbReference>
<dbReference type="SUPFAM" id="SSF48403">
    <property type="entry name" value="Ankyrin repeat"/>
    <property type="match status" value="1"/>
</dbReference>
<feature type="region of interest" description="Disordered" evidence="1">
    <location>
        <begin position="366"/>
        <end position="415"/>
    </location>
</feature>
<dbReference type="GO" id="GO:0016020">
    <property type="term" value="C:membrane"/>
    <property type="evidence" value="ECO:0007669"/>
    <property type="project" value="TreeGrafter"/>
</dbReference>
<dbReference type="Gene3D" id="1.25.40.20">
    <property type="entry name" value="Ankyrin repeat-containing domain"/>
    <property type="match status" value="2"/>
</dbReference>
<feature type="domain" description="PGG" evidence="3">
    <location>
        <begin position="581"/>
        <end position="692"/>
    </location>
</feature>
<feature type="compositionally biased region" description="Basic and acidic residues" evidence="1">
    <location>
        <begin position="288"/>
        <end position="302"/>
    </location>
</feature>
<gene>
    <name evidence="4" type="ORF">LWI29_029538</name>
</gene>
<dbReference type="PANTHER" id="PTHR24177">
    <property type="entry name" value="CASKIN"/>
    <property type="match status" value="1"/>
</dbReference>